<dbReference type="EMBL" id="CAMXCT030002301">
    <property type="protein sequence ID" value="CAL4784477.1"/>
    <property type="molecule type" value="Genomic_DNA"/>
</dbReference>
<dbReference type="OrthoDB" id="446657at2759"/>
<keyword evidence="3" id="KW-0808">Transferase</keyword>
<dbReference type="Gene3D" id="3.30.420.10">
    <property type="entry name" value="Ribonuclease H-like superfamily/Ribonuclease H"/>
    <property type="match status" value="1"/>
</dbReference>
<dbReference type="GO" id="GO:0003676">
    <property type="term" value="F:nucleic acid binding"/>
    <property type="evidence" value="ECO:0007669"/>
    <property type="project" value="InterPro"/>
</dbReference>
<evidence type="ECO:0000313" key="3">
    <source>
        <dbReference type="EMBL" id="CAL4784477.1"/>
    </source>
</evidence>
<name>A0A9P1CTG3_9DINO</name>
<dbReference type="EMBL" id="CAMXCT020002301">
    <property type="protein sequence ID" value="CAL1150540.1"/>
    <property type="molecule type" value="Genomic_DNA"/>
</dbReference>
<keyword evidence="1" id="KW-0472">Membrane</keyword>
<protein>
    <submittedName>
        <fullName evidence="3">LINE-1 reverse transcriptase-like</fullName>
    </submittedName>
</protein>
<dbReference type="InterPro" id="IPR012337">
    <property type="entry name" value="RNaseH-like_sf"/>
</dbReference>
<feature type="transmembrane region" description="Helical" evidence="1">
    <location>
        <begin position="843"/>
        <end position="866"/>
    </location>
</feature>
<dbReference type="SUPFAM" id="SSF53098">
    <property type="entry name" value="Ribonuclease H-like"/>
    <property type="match status" value="1"/>
</dbReference>
<organism evidence="2">
    <name type="scientific">Cladocopium goreaui</name>
    <dbReference type="NCBI Taxonomy" id="2562237"/>
    <lineage>
        <taxon>Eukaryota</taxon>
        <taxon>Sar</taxon>
        <taxon>Alveolata</taxon>
        <taxon>Dinophyceae</taxon>
        <taxon>Suessiales</taxon>
        <taxon>Symbiodiniaceae</taxon>
        <taxon>Cladocopium</taxon>
    </lineage>
</organism>
<evidence type="ECO:0000313" key="2">
    <source>
        <dbReference type="EMBL" id="CAI3997165.1"/>
    </source>
</evidence>
<dbReference type="GO" id="GO:0003964">
    <property type="term" value="F:RNA-directed DNA polymerase activity"/>
    <property type="evidence" value="ECO:0007669"/>
    <property type="project" value="UniProtKB-KW"/>
</dbReference>
<sequence>MAVKIHKPRARPVLLLNCYLPASNAAKAADTAAAAFEWAASIGEQWGMIGDFNLTKEHWPMGAALATGLLFDMDDVAGPHALQGTHRNHAGELTGRVIDFMLATNEFFPVSRVQHQSVADHDLILYDFPWKDDVTQFSWPARPSLRLEKVSSEQWANVWNAFSSSFDTALEARDSDAAWQALSSAAETALGGTPEAPNLQSLLERQLRRLARKAQQSLLQPNDVKLKRNFFFFIDFLSDQVPLLTQCQWNSEATVRFLFDLADQEAKAAARQRIHDWKDQISDDVPRLARWIKARSELDDSGSWCSDSPHPQLQAEKCARSWFNLWNPETLPVDQALDQFLEFTPACPNPWPLPWMGPWQRFHKGTLKGWARAIETAIWGYGTPPGRSGYLFWTAIAGLRCHLECALSTEAIMYEWRRQVNLFLGKCTVTRASPRAIDTFNLLNWKNLQNDVWQTPFGQIRVGWISDSDLAKLVRLSWTRVLFQSDTKTQEHLPDHLNPYFGFHNAMIKECGERYKMTVLMAAASDGRILERMGAPEVCACGINSPDREHLTFHCNADTAEKPVLKTHNETRLLQPLVPLPNTPIISALTANVELVQCLRQLYAVDHSPVVLALDGSCLVNPGNDLYQWASWGIVTSTKLSFNGLLTGCVHTPAAAEREALVQAMLAAHSAAVPVRLLIDNEAIVKRLLRGLRFGNWNGDAAGFWSYIAMLATHGVEVMWVPSHDKKPLWTPVLDWNLSAQECRTLNELADLAASVMGVADPGPVEVVYPLILKSMIATFHSPGHSSRAETVHFGIGVLLTSLCLSDLGKLNIVNGAVSTGVFVAVVPFMVGLHLLERVQQSIALRLGLFLLLIFGVLGSLFALLLDDNYERELSAACFWKKNF</sequence>
<dbReference type="AlphaFoldDB" id="A0A9P1CTG3"/>
<evidence type="ECO:0000256" key="1">
    <source>
        <dbReference type="SAM" id="Phobius"/>
    </source>
</evidence>
<dbReference type="SUPFAM" id="SSF56219">
    <property type="entry name" value="DNase I-like"/>
    <property type="match status" value="1"/>
</dbReference>
<gene>
    <name evidence="2" type="ORF">C1SCF055_LOCUS23576</name>
</gene>
<keyword evidence="4" id="KW-1185">Reference proteome</keyword>
<dbReference type="InterPro" id="IPR036691">
    <property type="entry name" value="Endo/exonu/phosph_ase_sf"/>
</dbReference>
<keyword evidence="3" id="KW-0548">Nucleotidyltransferase</keyword>
<reference evidence="3 4" key="2">
    <citation type="submission" date="2024-05" db="EMBL/GenBank/DDBJ databases">
        <authorList>
            <person name="Chen Y."/>
            <person name="Shah S."/>
            <person name="Dougan E. K."/>
            <person name="Thang M."/>
            <person name="Chan C."/>
        </authorList>
    </citation>
    <scope>NUCLEOTIDE SEQUENCE [LARGE SCALE GENOMIC DNA]</scope>
</reference>
<dbReference type="EMBL" id="CAMXCT010002301">
    <property type="protein sequence ID" value="CAI3997165.1"/>
    <property type="molecule type" value="Genomic_DNA"/>
</dbReference>
<comment type="caution">
    <text evidence="2">The sequence shown here is derived from an EMBL/GenBank/DDBJ whole genome shotgun (WGS) entry which is preliminary data.</text>
</comment>
<evidence type="ECO:0000313" key="4">
    <source>
        <dbReference type="Proteomes" id="UP001152797"/>
    </source>
</evidence>
<keyword evidence="1" id="KW-1133">Transmembrane helix</keyword>
<keyword evidence="1" id="KW-0812">Transmembrane</keyword>
<proteinExistence type="predicted"/>
<dbReference type="Proteomes" id="UP001152797">
    <property type="component" value="Unassembled WGS sequence"/>
</dbReference>
<reference evidence="2" key="1">
    <citation type="submission" date="2022-10" db="EMBL/GenBank/DDBJ databases">
        <authorList>
            <person name="Chen Y."/>
            <person name="Dougan E. K."/>
            <person name="Chan C."/>
            <person name="Rhodes N."/>
            <person name="Thang M."/>
        </authorList>
    </citation>
    <scope>NUCLEOTIDE SEQUENCE</scope>
</reference>
<dbReference type="InterPro" id="IPR036397">
    <property type="entry name" value="RNaseH_sf"/>
</dbReference>
<accession>A0A9P1CTG3</accession>
<keyword evidence="3" id="KW-0695">RNA-directed DNA polymerase</keyword>
<feature type="transmembrane region" description="Helical" evidence="1">
    <location>
        <begin position="813"/>
        <end position="836"/>
    </location>
</feature>